<evidence type="ECO:0000313" key="2">
    <source>
        <dbReference type="EMBL" id="AEV67511.1"/>
    </source>
</evidence>
<feature type="transmembrane region" description="Helical" evidence="1">
    <location>
        <begin position="45"/>
        <end position="66"/>
    </location>
</feature>
<keyword evidence="1" id="KW-1133">Transmembrane helix</keyword>
<sequence precursor="true">MHGLWTDKILVKSLMSQFCRTLSIVKNYYNNPTILTGGDYIMKSFAVKLLTLIFIMNALFTINVFAGTPYTTMPLSKAAEFEAFVEEGEMYVKITDTVTNIAQSISITKSPIREGNTFSVQMCLGTYEYFYGTTEKLILL</sequence>
<reference evidence="3" key="1">
    <citation type="submission" date="2011-12" db="EMBL/GenBank/DDBJ databases">
        <title>Complete sequence of Clostridium clariflavum DSM 19732.</title>
        <authorList>
            <consortium name="US DOE Joint Genome Institute"/>
            <person name="Lucas S."/>
            <person name="Han J."/>
            <person name="Lapidus A."/>
            <person name="Cheng J.-F."/>
            <person name="Goodwin L."/>
            <person name="Pitluck S."/>
            <person name="Peters L."/>
            <person name="Teshima H."/>
            <person name="Detter J.C."/>
            <person name="Han C."/>
            <person name="Tapia R."/>
            <person name="Land M."/>
            <person name="Hauser L."/>
            <person name="Kyrpides N."/>
            <person name="Ivanova N."/>
            <person name="Pagani I."/>
            <person name="Kitzmiller T."/>
            <person name="Lynd L."/>
            <person name="Izquierdo J."/>
            <person name="Woyke T."/>
        </authorList>
    </citation>
    <scope>NUCLEOTIDE SEQUENCE [LARGE SCALE GENOMIC DNA]</scope>
    <source>
        <strain evidence="3">DSM 19732 / NBRC 101661 / EBR45</strain>
    </source>
</reference>
<organism evidence="2 3">
    <name type="scientific">Acetivibrio clariflavus (strain DSM 19732 / NBRC 101661 / EBR45)</name>
    <name type="common">Clostridium clariflavum</name>
    <dbReference type="NCBI Taxonomy" id="720554"/>
    <lineage>
        <taxon>Bacteria</taxon>
        <taxon>Bacillati</taxon>
        <taxon>Bacillota</taxon>
        <taxon>Clostridia</taxon>
        <taxon>Eubacteriales</taxon>
        <taxon>Oscillospiraceae</taxon>
        <taxon>Acetivibrio</taxon>
    </lineage>
</organism>
<gene>
    <name evidence="2" type="ordered locus">Clocl_0812</name>
</gene>
<accession>G8LVU4</accession>
<dbReference type="KEGG" id="ccl:Clocl_0812"/>
<evidence type="ECO:0000256" key="1">
    <source>
        <dbReference type="SAM" id="Phobius"/>
    </source>
</evidence>
<proteinExistence type="predicted"/>
<dbReference type="AlphaFoldDB" id="G8LVU4"/>
<keyword evidence="1" id="KW-0812">Transmembrane</keyword>
<protein>
    <submittedName>
        <fullName evidence="2">Uncharacterized protein</fullName>
    </submittedName>
</protein>
<dbReference type="HOGENOM" id="CLU_1831642_0_0_9"/>
<dbReference type="EMBL" id="CP003065">
    <property type="protein sequence ID" value="AEV67511.1"/>
    <property type="molecule type" value="Genomic_DNA"/>
</dbReference>
<dbReference type="Proteomes" id="UP000005435">
    <property type="component" value="Chromosome"/>
</dbReference>
<keyword evidence="3" id="KW-1185">Reference proteome</keyword>
<reference evidence="2 3" key="2">
    <citation type="journal article" date="2012" name="Stand. Genomic Sci.">
        <title>Complete Genome Sequence of Clostridium clariflavum DSM 19732.</title>
        <authorList>
            <person name="Izquierdo J.A."/>
            <person name="Goodwin L."/>
            <person name="Davenport K.W."/>
            <person name="Teshima H."/>
            <person name="Bruce D."/>
            <person name="Detter C."/>
            <person name="Tapia R."/>
            <person name="Han S."/>
            <person name="Land M."/>
            <person name="Hauser L."/>
            <person name="Jeffries C.D."/>
            <person name="Han J."/>
            <person name="Pitluck S."/>
            <person name="Nolan M."/>
            <person name="Chen A."/>
            <person name="Huntemann M."/>
            <person name="Mavromatis K."/>
            <person name="Mikhailova N."/>
            <person name="Liolios K."/>
            <person name="Woyke T."/>
            <person name="Lynd L.R."/>
        </authorList>
    </citation>
    <scope>NUCLEOTIDE SEQUENCE [LARGE SCALE GENOMIC DNA]</scope>
    <source>
        <strain evidence="3">DSM 19732 / NBRC 101661 / EBR45</strain>
    </source>
</reference>
<keyword evidence="1" id="KW-0472">Membrane</keyword>
<name>G8LVU4_ACECE</name>
<evidence type="ECO:0000313" key="3">
    <source>
        <dbReference type="Proteomes" id="UP000005435"/>
    </source>
</evidence>